<dbReference type="InterPro" id="IPR058678">
    <property type="entry name" value="ARM_PUB"/>
</dbReference>
<dbReference type="PANTHER" id="PTHR23315">
    <property type="entry name" value="U BOX DOMAIN-CONTAINING"/>
    <property type="match status" value="1"/>
</dbReference>
<sequence length="250" mass="27414">MVSYTDLEQEIVEDINQKQLHNPSEPGEINEIGVMAKDQVIPASATTGSQQRERKSYNPKTRLQPIQFSPMIVPLSTRDDQNGVAARFEAHVKELVDNVKLSTSLETVKEAISELRILAKDLDNQIIIASCGAIGPLVNLLRSSHMNTQENAVTAILNLSISNNNKVNIMKAKSIEPLIHVLQTGTPEAQENAAATLYSLSVFEENKIRIGNLGVIDALVELLGNGTPRGRKDAATALFYLSTHTDNRHL</sequence>
<dbReference type="KEGG" id="cqi:110686285"/>
<dbReference type="GeneID" id="110686285"/>
<keyword evidence="6" id="KW-1185">Reference proteome</keyword>
<feature type="repeat" description="ARM" evidence="3">
    <location>
        <begin position="132"/>
        <end position="174"/>
    </location>
</feature>
<dbReference type="Gramene" id="AUR62007724-RA">
    <property type="protein sequence ID" value="AUR62007724-RA:cds"/>
    <property type="gene ID" value="AUR62007724"/>
</dbReference>
<dbReference type="InterPro" id="IPR016024">
    <property type="entry name" value="ARM-type_fold"/>
</dbReference>
<dbReference type="EnsemblPlants" id="AUR62007724-RA">
    <property type="protein sequence ID" value="AUR62007724-RA:cds"/>
    <property type="gene ID" value="AUR62007724"/>
</dbReference>
<dbReference type="InterPro" id="IPR011989">
    <property type="entry name" value="ARM-like"/>
</dbReference>
<evidence type="ECO:0000313" key="5">
    <source>
        <dbReference type="EnsemblPlants" id="AUR62007724-RA:cds"/>
    </source>
</evidence>
<keyword evidence="2" id="KW-0833">Ubl conjugation pathway</keyword>
<accession>A0A803L785</accession>
<gene>
    <name evidence="5" type="primary">LOC110686285</name>
</gene>
<dbReference type="Proteomes" id="UP000596660">
    <property type="component" value="Unplaced"/>
</dbReference>
<dbReference type="SUPFAM" id="SSF48371">
    <property type="entry name" value="ARM repeat"/>
    <property type="match status" value="1"/>
</dbReference>
<dbReference type="OrthoDB" id="7537227at2759"/>
<keyword evidence="1" id="KW-0677">Repeat</keyword>
<dbReference type="AlphaFoldDB" id="A0A803L785"/>
<reference evidence="5" key="2">
    <citation type="submission" date="2021-03" db="UniProtKB">
        <authorList>
            <consortium name="EnsemblPlants"/>
        </authorList>
    </citation>
    <scope>IDENTIFICATION</scope>
</reference>
<dbReference type="PANTHER" id="PTHR23315:SF7">
    <property type="entry name" value="U-BOX DOMAIN-CONTAINING PROTEIN 4"/>
    <property type="match status" value="1"/>
</dbReference>
<organism evidence="5 6">
    <name type="scientific">Chenopodium quinoa</name>
    <name type="common">Quinoa</name>
    <dbReference type="NCBI Taxonomy" id="63459"/>
    <lineage>
        <taxon>Eukaryota</taxon>
        <taxon>Viridiplantae</taxon>
        <taxon>Streptophyta</taxon>
        <taxon>Embryophyta</taxon>
        <taxon>Tracheophyta</taxon>
        <taxon>Spermatophyta</taxon>
        <taxon>Magnoliopsida</taxon>
        <taxon>eudicotyledons</taxon>
        <taxon>Gunneridae</taxon>
        <taxon>Pentapetalae</taxon>
        <taxon>Caryophyllales</taxon>
        <taxon>Chenopodiaceae</taxon>
        <taxon>Chenopodioideae</taxon>
        <taxon>Atripliceae</taxon>
        <taxon>Chenopodium</taxon>
    </lineage>
</organism>
<evidence type="ECO:0000259" key="4">
    <source>
        <dbReference type="Pfam" id="PF25598"/>
    </source>
</evidence>
<proteinExistence type="predicted"/>
<protein>
    <recommendedName>
        <fullName evidence="4">U-box domain-containing protein</fullName>
    </recommendedName>
</protein>
<dbReference type="InterPro" id="IPR000225">
    <property type="entry name" value="Armadillo"/>
</dbReference>
<feature type="domain" description="U-box" evidence="4">
    <location>
        <begin position="92"/>
        <end position="249"/>
    </location>
</feature>
<dbReference type="SMART" id="SM00185">
    <property type="entry name" value="ARM"/>
    <property type="match status" value="3"/>
</dbReference>
<evidence type="ECO:0000256" key="1">
    <source>
        <dbReference type="ARBA" id="ARBA00022737"/>
    </source>
</evidence>
<dbReference type="PROSITE" id="PS50176">
    <property type="entry name" value="ARM_REPEAT"/>
    <property type="match status" value="1"/>
</dbReference>
<name>A0A803L785_CHEQI</name>
<dbReference type="RefSeq" id="XP_021718591.1">
    <property type="nucleotide sequence ID" value="XM_021862899.1"/>
</dbReference>
<evidence type="ECO:0000256" key="2">
    <source>
        <dbReference type="ARBA" id="ARBA00022786"/>
    </source>
</evidence>
<evidence type="ECO:0000313" key="6">
    <source>
        <dbReference type="Proteomes" id="UP000596660"/>
    </source>
</evidence>
<dbReference type="Gene3D" id="1.25.10.10">
    <property type="entry name" value="Leucine-rich Repeat Variant"/>
    <property type="match status" value="1"/>
</dbReference>
<dbReference type="Pfam" id="PF25598">
    <property type="entry name" value="ARM_PUB"/>
    <property type="match status" value="1"/>
</dbReference>
<reference evidence="5" key="1">
    <citation type="journal article" date="2017" name="Nature">
        <title>The genome of Chenopodium quinoa.</title>
        <authorList>
            <person name="Jarvis D.E."/>
            <person name="Ho Y.S."/>
            <person name="Lightfoot D.J."/>
            <person name="Schmoeckel S.M."/>
            <person name="Li B."/>
            <person name="Borm T.J.A."/>
            <person name="Ohyanagi H."/>
            <person name="Mineta K."/>
            <person name="Michell C.T."/>
            <person name="Saber N."/>
            <person name="Kharbatia N.M."/>
            <person name="Rupper R.R."/>
            <person name="Sharp A.R."/>
            <person name="Dally N."/>
            <person name="Boughton B.A."/>
            <person name="Woo Y.H."/>
            <person name="Gao G."/>
            <person name="Schijlen E.G.W.M."/>
            <person name="Guo X."/>
            <person name="Momin A.A."/>
            <person name="Negrao S."/>
            <person name="Al-Babili S."/>
            <person name="Gehring C."/>
            <person name="Roessner U."/>
            <person name="Jung C."/>
            <person name="Murphy K."/>
            <person name="Arold S.T."/>
            <person name="Gojobori T."/>
            <person name="van der Linden C.G."/>
            <person name="van Loo E.N."/>
            <person name="Jellen E.N."/>
            <person name="Maughan P.J."/>
            <person name="Tester M."/>
        </authorList>
    </citation>
    <scope>NUCLEOTIDE SEQUENCE [LARGE SCALE GENOMIC DNA]</scope>
    <source>
        <strain evidence="5">cv. PI 614886</strain>
    </source>
</reference>
<evidence type="ECO:0000256" key="3">
    <source>
        <dbReference type="PROSITE-ProRule" id="PRU00259"/>
    </source>
</evidence>